<dbReference type="Proteomes" id="UP000003082">
    <property type="component" value="Unassembled WGS sequence"/>
</dbReference>
<evidence type="ECO:0000313" key="1">
    <source>
        <dbReference type="EMBL" id="EEF13894.1"/>
    </source>
</evidence>
<gene>
    <name evidence="1" type="ORF">CAMRE0001_2886</name>
</gene>
<organism evidence="1 2">
    <name type="scientific">Campylobacter rectus RM3267</name>
    <dbReference type="NCBI Taxonomy" id="553218"/>
    <lineage>
        <taxon>Bacteria</taxon>
        <taxon>Pseudomonadati</taxon>
        <taxon>Campylobacterota</taxon>
        <taxon>Epsilonproteobacteria</taxon>
        <taxon>Campylobacterales</taxon>
        <taxon>Campylobacteraceae</taxon>
        <taxon>Campylobacter</taxon>
    </lineage>
</organism>
<sequence>MNSGGADDFYSTLRRKIWRATFLNTTIAKIYHYCLIKIWINLSYANQYIFRISNG</sequence>
<dbReference type="AlphaFoldDB" id="B9D252"/>
<reference evidence="1 2" key="1">
    <citation type="submission" date="2008-08" db="EMBL/GenBank/DDBJ databases">
        <authorList>
            <person name="Madupu R."/>
            <person name="Durkin A.S."/>
            <person name="Torralba M."/>
            <person name="Methe B."/>
            <person name="Sutton G.G."/>
            <person name="Strausberg R.L."/>
            <person name="Nelson K.E."/>
        </authorList>
    </citation>
    <scope>NUCLEOTIDE SEQUENCE [LARGE SCALE GENOMIC DNA]</scope>
    <source>
        <strain evidence="1 2">RM3267</strain>
    </source>
</reference>
<name>B9D252_CAMRE</name>
<accession>B9D252</accession>
<protein>
    <submittedName>
        <fullName evidence="1">Uncharacterized protein</fullName>
    </submittedName>
</protein>
<proteinExistence type="predicted"/>
<dbReference type="STRING" id="553218.CAMRE0001_2886"/>
<evidence type="ECO:0000313" key="2">
    <source>
        <dbReference type="Proteomes" id="UP000003082"/>
    </source>
</evidence>
<comment type="caution">
    <text evidence="1">The sequence shown here is derived from an EMBL/GenBank/DDBJ whole genome shotgun (WGS) entry which is preliminary data.</text>
</comment>
<keyword evidence="2" id="KW-1185">Reference proteome</keyword>
<dbReference type="EMBL" id="ACFU01000012">
    <property type="protein sequence ID" value="EEF13894.1"/>
    <property type="molecule type" value="Genomic_DNA"/>
</dbReference>